<dbReference type="RefSeq" id="WP_171100764.1">
    <property type="nucleotide sequence ID" value="NZ_CP053084.1"/>
</dbReference>
<name>A0ABX6NAN9_9BURK</name>
<protein>
    <submittedName>
        <fullName evidence="1">Uncharacterized protein</fullName>
    </submittedName>
</protein>
<sequence length="181" mass="20512">MSKLTTTTRRIVGFRWVRPAIDLALLLTALFALIALRNMEIEQQLNQKPNLQIQQSVPVRKTLFLEQQFNTEADLWQTWSTWINTKQPDSGQCLVETKPAQVDTPFYLLCFGKEPASTRSNIAINNTLPGKNLFVAPSMPTATKTEKPAAKISAPAYKVQGWIITQRGQKTFDPVQKKWLP</sequence>
<organism evidence="1 2">
    <name type="scientific">Limnobacter profundi</name>
    <dbReference type="NCBI Taxonomy" id="2732163"/>
    <lineage>
        <taxon>Bacteria</taxon>
        <taxon>Pseudomonadati</taxon>
        <taxon>Pseudomonadota</taxon>
        <taxon>Betaproteobacteria</taxon>
        <taxon>Burkholderiales</taxon>
        <taxon>Burkholderiaceae</taxon>
        <taxon>Limnobacter</taxon>
    </lineage>
</organism>
<proteinExistence type="predicted"/>
<keyword evidence="2" id="KW-1185">Reference proteome</keyword>
<dbReference type="EMBL" id="CP053084">
    <property type="protein sequence ID" value="QJR30662.1"/>
    <property type="molecule type" value="Genomic_DNA"/>
</dbReference>
<reference evidence="1 2" key="1">
    <citation type="submission" date="2020-05" db="EMBL/GenBank/DDBJ databases">
        <title>Compete genome of Limnobacter sp. SAORIC-580.</title>
        <authorList>
            <person name="Song J."/>
            <person name="Cho J.-C."/>
        </authorList>
    </citation>
    <scope>NUCLEOTIDE SEQUENCE [LARGE SCALE GENOMIC DNA]</scope>
    <source>
        <strain evidence="1 2">SAORIC-580</strain>
    </source>
</reference>
<evidence type="ECO:0000313" key="1">
    <source>
        <dbReference type="EMBL" id="QJR30662.1"/>
    </source>
</evidence>
<evidence type="ECO:0000313" key="2">
    <source>
        <dbReference type="Proteomes" id="UP000501130"/>
    </source>
</evidence>
<accession>A0ABX6NAN9</accession>
<gene>
    <name evidence="1" type="ORF">HKT17_13635</name>
</gene>
<dbReference type="Proteomes" id="UP000501130">
    <property type="component" value="Chromosome"/>
</dbReference>